<dbReference type="RefSeq" id="WP_191123159.1">
    <property type="nucleotide sequence ID" value="NZ_JACXWY010000001.1"/>
</dbReference>
<evidence type="ECO:0008006" key="3">
    <source>
        <dbReference type="Google" id="ProtNLM"/>
    </source>
</evidence>
<reference evidence="1" key="1">
    <citation type="submission" date="2020-09" db="EMBL/GenBank/DDBJ databases">
        <title>Bosea spartocytisi sp. nov. a root nodule endophyte of Spartocytisus supranubius in the high mountain ecosystem fo the Teide National Park (Canary Islands, Spain).</title>
        <authorList>
            <person name="Pulido-Suarez L."/>
            <person name="Peix A."/>
            <person name="Igual J.M."/>
            <person name="Socas-Perez N."/>
            <person name="Velazquez E."/>
            <person name="Flores-Felix J.D."/>
            <person name="Leon-Barrios M."/>
        </authorList>
    </citation>
    <scope>NUCLEOTIDE SEQUENCE</scope>
    <source>
        <strain evidence="1">SSUT16</strain>
    </source>
</reference>
<protein>
    <recommendedName>
        <fullName evidence="3">DUF2946 domain-containing protein</fullName>
    </recommendedName>
</protein>
<gene>
    <name evidence="1" type="ORF">IED13_01630</name>
</gene>
<dbReference type="AlphaFoldDB" id="A0A927E565"/>
<keyword evidence="2" id="KW-1185">Reference proteome</keyword>
<organism evidence="1 2">
    <name type="scientific">Bosea spartocytisi</name>
    <dbReference type="NCBI Taxonomy" id="2773451"/>
    <lineage>
        <taxon>Bacteria</taxon>
        <taxon>Pseudomonadati</taxon>
        <taxon>Pseudomonadota</taxon>
        <taxon>Alphaproteobacteria</taxon>
        <taxon>Hyphomicrobiales</taxon>
        <taxon>Boseaceae</taxon>
        <taxon>Bosea</taxon>
    </lineage>
</organism>
<accession>A0A927E565</accession>
<evidence type="ECO:0000313" key="2">
    <source>
        <dbReference type="Proteomes" id="UP000619295"/>
    </source>
</evidence>
<evidence type="ECO:0000313" key="1">
    <source>
        <dbReference type="EMBL" id="MBD3844382.1"/>
    </source>
</evidence>
<name>A0A927E565_9HYPH</name>
<sequence length="130" mass="13618">MNRRNGSRVRSWVALFAAYLLVLQALLAGFAAGAYANALSLDRTLVLTHCLPSGDAPAGGDHDKSQAHAGMSCCTAGCPMLAGADPVQPAFALLTQRPADQVAFIRRLDRPVGFLADHSPGNPRAPPVRA</sequence>
<dbReference type="Proteomes" id="UP000619295">
    <property type="component" value="Unassembled WGS sequence"/>
</dbReference>
<proteinExistence type="predicted"/>
<dbReference type="EMBL" id="JACXWY010000001">
    <property type="protein sequence ID" value="MBD3844382.1"/>
    <property type="molecule type" value="Genomic_DNA"/>
</dbReference>
<comment type="caution">
    <text evidence="1">The sequence shown here is derived from an EMBL/GenBank/DDBJ whole genome shotgun (WGS) entry which is preliminary data.</text>
</comment>